<dbReference type="GO" id="GO:0003676">
    <property type="term" value="F:nucleic acid binding"/>
    <property type="evidence" value="ECO:0007669"/>
    <property type="project" value="InterPro"/>
</dbReference>
<evidence type="ECO:0000256" key="2">
    <source>
        <dbReference type="ARBA" id="ARBA00022741"/>
    </source>
</evidence>
<dbReference type="KEGG" id="age:AA314_09436"/>
<dbReference type="Pfam" id="PF00270">
    <property type="entry name" value="DEAD"/>
    <property type="match status" value="1"/>
</dbReference>
<organism evidence="9 11">
    <name type="scientific">Archangium gephyra</name>
    <dbReference type="NCBI Taxonomy" id="48"/>
    <lineage>
        <taxon>Bacteria</taxon>
        <taxon>Pseudomonadati</taxon>
        <taxon>Myxococcota</taxon>
        <taxon>Myxococcia</taxon>
        <taxon>Myxococcales</taxon>
        <taxon>Cystobacterineae</taxon>
        <taxon>Archangiaceae</taxon>
        <taxon>Archangium</taxon>
    </lineage>
</organism>
<dbReference type="GO" id="GO:0006139">
    <property type="term" value="P:nucleobase-containing compound metabolic process"/>
    <property type="evidence" value="ECO:0007669"/>
    <property type="project" value="InterPro"/>
</dbReference>
<reference evidence="9 11" key="1">
    <citation type="submission" date="2015-05" db="EMBL/GenBank/DDBJ databases">
        <title>Genome assembly of Archangium gephyra DSM 2261.</title>
        <authorList>
            <person name="Sharma G."/>
            <person name="Subramanian S."/>
        </authorList>
    </citation>
    <scope>NUCLEOTIDE SEQUENCE [LARGE SCALE GENOMIC DNA]</scope>
    <source>
        <strain evidence="9 11">DSM 2261</strain>
    </source>
</reference>
<evidence type="ECO:0000256" key="5">
    <source>
        <dbReference type="ARBA" id="ARBA00038058"/>
    </source>
</evidence>
<evidence type="ECO:0000256" key="6">
    <source>
        <dbReference type="ARBA" id="ARBA00044969"/>
    </source>
</evidence>
<dbReference type="PANTHER" id="PTHR11472">
    <property type="entry name" value="DNA REPAIR DEAD HELICASE RAD3/XP-D SUBFAMILY MEMBER"/>
    <property type="match status" value="1"/>
</dbReference>
<dbReference type="Proteomes" id="UP000256345">
    <property type="component" value="Unassembled WGS sequence"/>
</dbReference>
<dbReference type="InterPro" id="IPR014013">
    <property type="entry name" value="Helic_SF1/SF2_ATP-bd_DinG/Rad3"/>
</dbReference>
<dbReference type="InterPro" id="IPR027417">
    <property type="entry name" value="P-loop_NTPase"/>
</dbReference>
<dbReference type="Gene3D" id="3.40.50.300">
    <property type="entry name" value="P-loop containing nucleotide triphosphate hydrolases"/>
    <property type="match status" value="2"/>
</dbReference>
<protein>
    <recommendedName>
        <fullName evidence="6">DNA 5'-3' helicase</fullName>
        <ecNumber evidence="6">5.6.2.3</ecNumber>
    </recommendedName>
</protein>
<keyword evidence="4" id="KW-0067">ATP-binding</keyword>
<dbReference type="GO" id="GO:0043139">
    <property type="term" value="F:5'-3' DNA helicase activity"/>
    <property type="evidence" value="ECO:0007669"/>
    <property type="project" value="UniProtKB-EC"/>
</dbReference>
<dbReference type="PANTHER" id="PTHR11472:SF34">
    <property type="entry name" value="REGULATOR OF TELOMERE ELONGATION HELICASE 1"/>
    <property type="match status" value="1"/>
</dbReference>
<evidence type="ECO:0000256" key="4">
    <source>
        <dbReference type="ARBA" id="ARBA00022840"/>
    </source>
</evidence>
<dbReference type="RefSeq" id="WP_047860739.1">
    <property type="nucleotide sequence ID" value="NZ_CP011509.1"/>
</dbReference>
<sequence length="666" mass="73858">MSLPASSLRLSVDTLLGPGGALQSALEAYEYRPEQLQMARSVEKAFNERGYLLAEAGTGTGKTLAYLVPALLSGRRVVVSTATKTLQEQIFFKDLPLLRERMGLTFEAAYLKGRSNYLCLHRYDAFRKDPQFASREEGRYWKHLQAWASRTETGDRSELELPESFSAWSRLSTTSDTCLGSKCPVYENCHVTRVRRAAESADLLVVNHHLFFADLALRGRGQRGEGVLPQYDAVIFDEAHALEDAAGSHFGHSVSSFRLEDLVRDALGALATTDSRFGMLSSLVVRLRTHSEALFSQAPRVLGLKEHEGAVALNPERLALLSDSIEQVKESLSALSAFTLSEHEPELTLLTRRCAELVADLSFLEKVESHDHVYWAEARGRGVFLRASPIEIARELQERLYGGVDTVVFTSATLAAEGRFDFFARRMGLYDEEGVPVASVRTVSVPSPFDFEQQSALYLPTHLPDPTAPGFIEAAAEEIIRLCEVTGGRAFVLFTSLRNMERAHALARGRLPYQVLLQGERPKQQLLEAFREVPSVLFAAHSFWEGVDVPGDALSLVIIDRLPFASPGDPVVAARIRQLEARGEEAFGGYQLPQAALALRQGFGRLIRTRADRGIVAMLDRRIVTKSYGRAFLTSLPPARRLNQLDALSAWFEGTSAPEREDDVDF</sequence>
<proteinExistence type="inferred from homology"/>
<dbReference type="GO" id="GO:0016818">
    <property type="term" value="F:hydrolase activity, acting on acid anhydrides, in phosphorus-containing anhydrides"/>
    <property type="evidence" value="ECO:0007669"/>
    <property type="project" value="InterPro"/>
</dbReference>
<evidence type="ECO:0000256" key="1">
    <source>
        <dbReference type="ARBA" id="ARBA00001966"/>
    </source>
</evidence>
<evidence type="ECO:0000256" key="3">
    <source>
        <dbReference type="ARBA" id="ARBA00022801"/>
    </source>
</evidence>
<evidence type="ECO:0000259" key="8">
    <source>
        <dbReference type="PROSITE" id="PS51193"/>
    </source>
</evidence>
<comment type="cofactor">
    <cofactor evidence="1">
        <name>[4Fe-4S] cluster</name>
        <dbReference type="ChEBI" id="CHEBI:49883"/>
    </cofactor>
</comment>
<dbReference type="PROSITE" id="PS51193">
    <property type="entry name" value="HELICASE_ATP_BIND_2"/>
    <property type="match status" value="1"/>
</dbReference>
<evidence type="ECO:0000313" key="9">
    <source>
        <dbReference type="EMBL" id="AKJ07810.1"/>
    </source>
</evidence>
<evidence type="ECO:0000256" key="7">
    <source>
        <dbReference type="ARBA" id="ARBA00048954"/>
    </source>
</evidence>
<dbReference type="InterPro" id="IPR045028">
    <property type="entry name" value="DinG/Rad3-like"/>
</dbReference>
<dbReference type="InterPro" id="IPR011545">
    <property type="entry name" value="DEAD/DEAH_box_helicase_dom"/>
</dbReference>
<dbReference type="InterPro" id="IPR014001">
    <property type="entry name" value="Helicase_ATP-bd"/>
</dbReference>
<dbReference type="EC" id="5.6.2.3" evidence="6"/>
<keyword evidence="9" id="KW-0347">Helicase</keyword>
<dbReference type="Pfam" id="PF13307">
    <property type="entry name" value="Helicase_C_2"/>
    <property type="match status" value="1"/>
</dbReference>
<keyword evidence="3" id="KW-0378">Hydrolase</keyword>
<dbReference type="EMBL" id="CP011509">
    <property type="protein sequence ID" value="AKJ07810.1"/>
    <property type="molecule type" value="Genomic_DNA"/>
</dbReference>
<dbReference type="SMART" id="SM00491">
    <property type="entry name" value="HELICc2"/>
    <property type="match status" value="1"/>
</dbReference>
<dbReference type="InterPro" id="IPR006555">
    <property type="entry name" value="ATP-dep_Helicase_C"/>
</dbReference>
<gene>
    <name evidence="9" type="ORF">AA314_09436</name>
    <name evidence="10" type="ORF">ATI61_107258</name>
</gene>
<dbReference type="AlphaFoldDB" id="A0AAC8QHY5"/>
<dbReference type="SUPFAM" id="SSF52540">
    <property type="entry name" value="P-loop containing nucleoside triphosphate hydrolases"/>
    <property type="match status" value="1"/>
</dbReference>
<evidence type="ECO:0000313" key="10">
    <source>
        <dbReference type="EMBL" id="REG29562.1"/>
    </source>
</evidence>
<keyword evidence="12" id="KW-1185">Reference proteome</keyword>
<evidence type="ECO:0000313" key="12">
    <source>
        <dbReference type="Proteomes" id="UP000256345"/>
    </source>
</evidence>
<name>A0AAC8QHY5_9BACT</name>
<dbReference type="Proteomes" id="UP000035579">
    <property type="component" value="Chromosome"/>
</dbReference>
<accession>A0AAC8QHY5</accession>
<dbReference type="SMART" id="SM00487">
    <property type="entry name" value="DEXDc"/>
    <property type="match status" value="1"/>
</dbReference>
<reference evidence="10 12" key="2">
    <citation type="submission" date="2018-08" db="EMBL/GenBank/DDBJ databases">
        <title>Genomic Encyclopedia of Archaeal and Bacterial Type Strains, Phase II (KMG-II): from individual species to whole genera.</title>
        <authorList>
            <person name="Goeker M."/>
        </authorList>
    </citation>
    <scope>NUCLEOTIDE SEQUENCE [LARGE SCALE GENOMIC DNA]</scope>
    <source>
        <strain evidence="10 12">DSM 2261</strain>
    </source>
</reference>
<comment type="catalytic activity">
    <reaction evidence="7">
        <text>ATP + H2O = ADP + phosphate + H(+)</text>
        <dbReference type="Rhea" id="RHEA:13065"/>
        <dbReference type="ChEBI" id="CHEBI:15377"/>
        <dbReference type="ChEBI" id="CHEBI:15378"/>
        <dbReference type="ChEBI" id="CHEBI:30616"/>
        <dbReference type="ChEBI" id="CHEBI:43474"/>
        <dbReference type="ChEBI" id="CHEBI:456216"/>
        <dbReference type="EC" id="5.6.2.3"/>
    </reaction>
</comment>
<dbReference type="EMBL" id="QUMU01000007">
    <property type="protein sequence ID" value="REG29562.1"/>
    <property type="molecule type" value="Genomic_DNA"/>
</dbReference>
<dbReference type="GO" id="GO:0005524">
    <property type="term" value="F:ATP binding"/>
    <property type="evidence" value="ECO:0007669"/>
    <property type="project" value="UniProtKB-KW"/>
</dbReference>
<keyword evidence="2" id="KW-0547">Nucleotide-binding</keyword>
<comment type="similarity">
    <text evidence="5">Belongs to the helicase family. DinG subfamily.</text>
</comment>
<feature type="domain" description="Helicase ATP-binding" evidence="8">
    <location>
        <begin position="21"/>
        <end position="287"/>
    </location>
</feature>
<evidence type="ECO:0000313" key="11">
    <source>
        <dbReference type="Proteomes" id="UP000035579"/>
    </source>
</evidence>